<comment type="similarity">
    <text evidence="2 5">Belongs to the GRF family.</text>
</comment>
<dbReference type="Proteomes" id="UP000027138">
    <property type="component" value="Unassembled WGS sequence"/>
</dbReference>
<dbReference type="InterPro" id="IPR014978">
    <property type="entry name" value="Gln-Leu-Gln_QLQ"/>
</dbReference>
<evidence type="ECO:0000313" key="8">
    <source>
        <dbReference type="EMBL" id="KDP32107.1"/>
    </source>
</evidence>
<reference evidence="8 9" key="1">
    <citation type="journal article" date="2014" name="PLoS ONE">
        <title>Global Analysis of Gene Expression Profiles in Physic Nut (Jatropha curcas L.) Seedlings Exposed to Salt Stress.</title>
        <authorList>
            <person name="Zhang L."/>
            <person name="Zhang C."/>
            <person name="Wu P."/>
            <person name="Chen Y."/>
            <person name="Li M."/>
            <person name="Jiang H."/>
            <person name="Wu G."/>
        </authorList>
    </citation>
    <scope>NUCLEOTIDE SEQUENCE [LARGE SCALE GENOMIC DNA]</scope>
    <source>
        <strain evidence="9">cv. GZQX0401</strain>
        <tissue evidence="8">Young leaves</tissue>
    </source>
</reference>
<comment type="subcellular location">
    <subcellularLocation>
        <location evidence="1 5">Nucleus</location>
    </subcellularLocation>
</comment>
<evidence type="ECO:0000256" key="2">
    <source>
        <dbReference type="ARBA" id="ARBA00008122"/>
    </source>
</evidence>
<dbReference type="GO" id="GO:0006355">
    <property type="term" value="P:regulation of DNA-templated transcription"/>
    <property type="evidence" value="ECO:0007669"/>
    <property type="project" value="InterPro"/>
</dbReference>
<feature type="domain" description="WRC" evidence="7">
    <location>
        <begin position="151"/>
        <end position="195"/>
    </location>
</feature>
<keyword evidence="5" id="KW-0805">Transcription regulation</keyword>
<keyword evidence="9" id="KW-1185">Reference proteome</keyword>
<organism evidence="8 9">
    <name type="scientific">Jatropha curcas</name>
    <name type="common">Barbados nut</name>
    <dbReference type="NCBI Taxonomy" id="180498"/>
    <lineage>
        <taxon>Eukaryota</taxon>
        <taxon>Viridiplantae</taxon>
        <taxon>Streptophyta</taxon>
        <taxon>Embryophyta</taxon>
        <taxon>Tracheophyta</taxon>
        <taxon>Spermatophyta</taxon>
        <taxon>Magnoliopsida</taxon>
        <taxon>eudicotyledons</taxon>
        <taxon>Gunneridae</taxon>
        <taxon>Pentapetalae</taxon>
        <taxon>rosids</taxon>
        <taxon>fabids</taxon>
        <taxon>Malpighiales</taxon>
        <taxon>Euphorbiaceae</taxon>
        <taxon>Crotonoideae</taxon>
        <taxon>Jatropheae</taxon>
        <taxon>Jatropha</taxon>
    </lineage>
</organism>
<dbReference type="PANTHER" id="PTHR31602">
    <property type="entry name" value="GROWTH-REGULATING FACTOR 5"/>
    <property type="match status" value="1"/>
</dbReference>
<evidence type="ECO:0000259" key="7">
    <source>
        <dbReference type="PROSITE" id="PS51667"/>
    </source>
</evidence>
<keyword evidence="5" id="KW-0010">Activator</keyword>
<evidence type="ECO:0000256" key="5">
    <source>
        <dbReference type="RuleBase" id="RU367127"/>
    </source>
</evidence>
<dbReference type="STRING" id="180498.A0A067K7K6"/>
<proteinExistence type="inferred from homology"/>
<gene>
    <name evidence="8" type="ORF">JCGZ_12568</name>
</gene>
<dbReference type="AlphaFoldDB" id="A0A067K7K6"/>
<dbReference type="SMART" id="SM00951">
    <property type="entry name" value="QLQ"/>
    <property type="match status" value="1"/>
</dbReference>
<dbReference type="EMBL" id="KK914593">
    <property type="protein sequence ID" value="KDP32107.1"/>
    <property type="molecule type" value="Genomic_DNA"/>
</dbReference>
<evidence type="ECO:0000256" key="1">
    <source>
        <dbReference type="ARBA" id="ARBA00004123"/>
    </source>
</evidence>
<dbReference type="GO" id="GO:0005634">
    <property type="term" value="C:nucleus"/>
    <property type="evidence" value="ECO:0007669"/>
    <property type="project" value="UniProtKB-SubCell"/>
</dbReference>
<name>A0A067K7K6_JATCU</name>
<dbReference type="InterPro" id="IPR031137">
    <property type="entry name" value="GRF"/>
</dbReference>
<comment type="caution">
    <text evidence="4">Lacks conserved residue(s) required for the propagation of feature annotation.</text>
</comment>
<dbReference type="OrthoDB" id="1927209at2759"/>
<comment type="domain">
    <text evidence="5">The QLQ domain and WRC domain may be involved in protein-protein interaction and DNA-binding, respectively.</text>
</comment>
<dbReference type="Pfam" id="PF08880">
    <property type="entry name" value="QLQ"/>
    <property type="match status" value="1"/>
</dbReference>
<dbReference type="GO" id="GO:0006351">
    <property type="term" value="P:DNA-templated transcription"/>
    <property type="evidence" value="ECO:0007669"/>
    <property type="project" value="UniProtKB-UniRule"/>
</dbReference>
<keyword evidence="5" id="KW-0804">Transcription</keyword>
<dbReference type="PANTHER" id="PTHR31602:SF42">
    <property type="entry name" value="GROWTH-REGULATING FACTOR 2"/>
    <property type="match status" value="1"/>
</dbReference>
<evidence type="ECO:0000256" key="3">
    <source>
        <dbReference type="ARBA" id="ARBA00023242"/>
    </source>
</evidence>
<protein>
    <recommendedName>
        <fullName evidence="5">Growth-regulating factor</fullName>
    </recommendedName>
</protein>
<evidence type="ECO:0000256" key="4">
    <source>
        <dbReference type="PROSITE-ProRule" id="PRU01002"/>
    </source>
</evidence>
<sequence>MLLNHLKAPPLLKATASLVYGSSSSLKPESASPFWNGDDGLMERSGQSHTAFPYYGSAPYSISIGYGSENLNGVGGAFTASERMELKQQALIYKHISASVPEPDNLLLPLENNLRPHPYGLPASSAGVFPSNSLGCSSLQLGYMGSSTSRDSEPERCRRTDGKKWRCSRNTVPDQKYCEKHRNRGRYRSRKPVEAQTAAQATNTNTSMPVTVISGKPFHAISQLQQSKNEETANNSGIYENCDPFLSFFNDGHGWLNNSNNKQLKSDNWTPLSMSNPIATSALQERASISPLMSSSVLGNQMDELTQKQSYSTVGGRLGEVLNASFAGNAGN</sequence>
<dbReference type="Pfam" id="PF08879">
    <property type="entry name" value="WRC"/>
    <property type="match status" value="1"/>
</dbReference>
<dbReference type="GO" id="GO:0005524">
    <property type="term" value="F:ATP binding"/>
    <property type="evidence" value="ECO:0007669"/>
    <property type="project" value="UniProtKB-UniRule"/>
</dbReference>
<comment type="function">
    <text evidence="5">Transcription activator.</text>
</comment>
<evidence type="ECO:0000313" key="9">
    <source>
        <dbReference type="Proteomes" id="UP000027138"/>
    </source>
</evidence>
<dbReference type="InterPro" id="IPR014977">
    <property type="entry name" value="WRC_dom"/>
</dbReference>
<accession>A0A067K7K6</accession>
<feature type="domain" description="QLQ" evidence="6">
    <location>
        <begin position="77"/>
        <end position="112"/>
    </location>
</feature>
<evidence type="ECO:0000259" key="6">
    <source>
        <dbReference type="PROSITE" id="PS51666"/>
    </source>
</evidence>
<dbReference type="GO" id="GO:0099402">
    <property type="term" value="P:plant organ development"/>
    <property type="evidence" value="ECO:0007669"/>
    <property type="project" value="UniProtKB-ARBA"/>
</dbReference>
<dbReference type="PROSITE" id="PS51667">
    <property type="entry name" value="WRC"/>
    <property type="match status" value="1"/>
</dbReference>
<keyword evidence="3 5" id="KW-0539">Nucleus</keyword>
<dbReference type="PROSITE" id="PS51666">
    <property type="entry name" value="QLQ"/>
    <property type="match status" value="1"/>
</dbReference>